<sequence length="71" mass="8380">MDFLDPALKALTPSINNDPTEIEIYTAPQKASQKRTISAQDVFPSQRLKRTRIQDREKRLPRNRFRKLQKL</sequence>
<feature type="compositionally biased region" description="Basic residues" evidence="1">
    <location>
        <begin position="61"/>
        <end position="71"/>
    </location>
</feature>
<reference evidence="2" key="1">
    <citation type="submission" date="2022-10" db="EMBL/GenBank/DDBJ databases">
        <title>Puccinia triticina Genome sequencing and assembly.</title>
        <authorList>
            <person name="Li C."/>
        </authorList>
    </citation>
    <scope>NUCLEOTIDE SEQUENCE</scope>
    <source>
        <strain evidence="2">Pt15</strain>
    </source>
</reference>
<name>A0ABY7D0M2_9BASI</name>
<feature type="region of interest" description="Disordered" evidence="1">
    <location>
        <begin position="43"/>
        <end position="71"/>
    </location>
</feature>
<accession>A0ABY7D0M2</accession>
<gene>
    <name evidence="2" type="ORF">PtA15_13A376</name>
</gene>
<evidence type="ECO:0000256" key="1">
    <source>
        <dbReference type="SAM" id="MobiDB-lite"/>
    </source>
</evidence>
<dbReference type="RefSeq" id="XP_053026531.1">
    <property type="nucleotide sequence ID" value="XM_053162567.1"/>
</dbReference>
<protein>
    <submittedName>
        <fullName evidence="2">Uncharacterized protein</fullName>
    </submittedName>
</protein>
<keyword evidence="3" id="KW-1185">Reference proteome</keyword>
<proteinExistence type="predicted"/>
<dbReference type="GeneID" id="77803462"/>
<evidence type="ECO:0000313" key="3">
    <source>
        <dbReference type="Proteomes" id="UP001164743"/>
    </source>
</evidence>
<evidence type="ECO:0000313" key="2">
    <source>
        <dbReference type="EMBL" id="WAQ90976.1"/>
    </source>
</evidence>
<dbReference type="EMBL" id="CP110433">
    <property type="protein sequence ID" value="WAQ90976.1"/>
    <property type="molecule type" value="Genomic_DNA"/>
</dbReference>
<organism evidence="2 3">
    <name type="scientific">Puccinia triticina</name>
    <dbReference type="NCBI Taxonomy" id="208348"/>
    <lineage>
        <taxon>Eukaryota</taxon>
        <taxon>Fungi</taxon>
        <taxon>Dikarya</taxon>
        <taxon>Basidiomycota</taxon>
        <taxon>Pucciniomycotina</taxon>
        <taxon>Pucciniomycetes</taxon>
        <taxon>Pucciniales</taxon>
        <taxon>Pucciniaceae</taxon>
        <taxon>Puccinia</taxon>
    </lineage>
</organism>
<dbReference type="Proteomes" id="UP001164743">
    <property type="component" value="Chromosome 13A"/>
</dbReference>